<dbReference type="Gene3D" id="3.40.50.2000">
    <property type="entry name" value="Glycogen Phosphorylase B"/>
    <property type="match status" value="2"/>
</dbReference>
<evidence type="ECO:0000259" key="3">
    <source>
        <dbReference type="Pfam" id="PF00534"/>
    </source>
</evidence>
<keyword evidence="2" id="KW-1133">Transmembrane helix</keyword>
<dbReference type="AlphaFoldDB" id="A0AAE3QTM4"/>
<accession>A0AAE3QTM4</accession>
<dbReference type="Pfam" id="PF00534">
    <property type="entry name" value="Glycos_transf_1"/>
    <property type="match status" value="1"/>
</dbReference>
<dbReference type="PANTHER" id="PTHR46401">
    <property type="entry name" value="GLYCOSYLTRANSFERASE WBBK-RELATED"/>
    <property type="match status" value="1"/>
</dbReference>
<name>A0AAE3QTM4_9BACT</name>
<dbReference type="GO" id="GO:0016757">
    <property type="term" value="F:glycosyltransferase activity"/>
    <property type="evidence" value="ECO:0007669"/>
    <property type="project" value="UniProtKB-KW"/>
</dbReference>
<dbReference type="InterPro" id="IPR001296">
    <property type="entry name" value="Glyco_trans_1"/>
</dbReference>
<protein>
    <submittedName>
        <fullName evidence="4">Glycosyltransferase</fullName>
        <ecNumber evidence="4">2.4.-.-</ecNumber>
    </submittedName>
</protein>
<keyword evidence="2" id="KW-0812">Transmembrane</keyword>
<feature type="transmembrane region" description="Helical" evidence="2">
    <location>
        <begin position="59"/>
        <end position="81"/>
    </location>
</feature>
<dbReference type="PANTHER" id="PTHR46401:SF2">
    <property type="entry name" value="GLYCOSYLTRANSFERASE WBBK-RELATED"/>
    <property type="match status" value="1"/>
</dbReference>
<dbReference type="EC" id="2.4.-.-" evidence="4"/>
<sequence length="345" mass="40591">MNKKILFLPDAGPNNPFQYQLIDFLKKHDFQVAKAPSGRFLATWKAIRTHKPDVVYYDWIQSFILGKTLLITLLKCFLFWFEIQYLIHIRKTPILHTLHNMRNHAGRWTKIEHVIYRYFLRRCSRIRVYSDSTRLKASRFFKIPLDKIYVIQDVPYHHYYPNTVTQKEGRTNLNFSDTAFIYLFLGMVKPYKGLEELIKAFKELEGDDNYLVIAGKGDSALYEKSIEQQIDNHPRIVFHNAFIAIDQVQYYMNAANVVVLPFKNIEHSGSVDLALSFGKPVITKETIFLQKILHHQQELFFRKGGKSLLKTLQKAQKIDVMAVGEKNYQVAEQSNYKDLLKFFRV</sequence>
<evidence type="ECO:0000313" key="4">
    <source>
        <dbReference type="EMBL" id="MDJ1483148.1"/>
    </source>
</evidence>
<evidence type="ECO:0000313" key="5">
    <source>
        <dbReference type="Proteomes" id="UP001241110"/>
    </source>
</evidence>
<gene>
    <name evidence="4" type="ORF">QNI16_21805</name>
</gene>
<keyword evidence="4" id="KW-0328">Glycosyltransferase</keyword>
<dbReference type="Proteomes" id="UP001241110">
    <property type="component" value="Unassembled WGS sequence"/>
</dbReference>
<dbReference type="EMBL" id="JASJOS010000010">
    <property type="protein sequence ID" value="MDJ1483148.1"/>
    <property type="molecule type" value="Genomic_DNA"/>
</dbReference>
<reference evidence="4" key="1">
    <citation type="submission" date="2023-05" db="EMBL/GenBank/DDBJ databases">
        <authorList>
            <person name="Zhang X."/>
        </authorList>
    </citation>
    <scope>NUCLEOTIDE SEQUENCE</scope>
    <source>
        <strain evidence="4">YF14B1</strain>
    </source>
</reference>
<dbReference type="GO" id="GO:0009103">
    <property type="term" value="P:lipopolysaccharide biosynthetic process"/>
    <property type="evidence" value="ECO:0007669"/>
    <property type="project" value="TreeGrafter"/>
</dbReference>
<dbReference type="SUPFAM" id="SSF53756">
    <property type="entry name" value="UDP-Glycosyltransferase/glycogen phosphorylase"/>
    <property type="match status" value="1"/>
</dbReference>
<keyword evidence="1 4" id="KW-0808">Transferase</keyword>
<keyword evidence="2" id="KW-0472">Membrane</keyword>
<organism evidence="4 5">
    <name type="scientific">Xanthocytophaga flava</name>
    <dbReference type="NCBI Taxonomy" id="3048013"/>
    <lineage>
        <taxon>Bacteria</taxon>
        <taxon>Pseudomonadati</taxon>
        <taxon>Bacteroidota</taxon>
        <taxon>Cytophagia</taxon>
        <taxon>Cytophagales</taxon>
        <taxon>Rhodocytophagaceae</taxon>
        <taxon>Xanthocytophaga</taxon>
    </lineage>
</organism>
<evidence type="ECO:0000256" key="1">
    <source>
        <dbReference type="ARBA" id="ARBA00022679"/>
    </source>
</evidence>
<dbReference type="RefSeq" id="WP_313982750.1">
    <property type="nucleotide sequence ID" value="NZ_JASJOS010000010.1"/>
</dbReference>
<proteinExistence type="predicted"/>
<comment type="caution">
    <text evidence="4">The sequence shown here is derived from an EMBL/GenBank/DDBJ whole genome shotgun (WGS) entry which is preliminary data.</text>
</comment>
<evidence type="ECO:0000256" key="2">
    <source>
        <dbReference type="SAM" id="Phobius"/>
    </source>
</evidence>
<feature type="domain" description="Glycosyl transferase family 1" evidence="3">
    <location>
        <begin position="168"/>
        <end position="297"/>
    </location>
</feature>